<gene>
    <name evidence="2" type="ORF">URODEC1_LOCUS39134</name>
</gene>
<evidence type="ECO:0000256" key="1">
    <source>
        <dbReference type="SAM" id="MobiDB-lite"/>
    </source>
</evidence>
<evidence type="ECO:0008006" key="4">
    <source>
        <dbReference type="Google" id="ProtNLM"/>
    </source>
</evidence>
<dbReference type="AlphaFoldDB" id="A0ABC8Z095"/>
<reference evidence="2 3" key="2">
    <citation type="submission" date="2024-10" db="EMBL/GenBank/DDBJ databases">
        <authorList>
            <person name="Ryan C."/>
        </authorList>
    </citation>
    <scope>NUCLEOTIDE SEQUENCE [LARGE SCALE GENOMIC DNA]</scope>
</reference>
<sequence>MDALPVKILESPLTAAFVGYITAKWPGRSRVDQGRRRLRHLVAMLRAVCDIAESRAGVAAVREESLARWLRLLRADALRGQQVLDAAGSGSNAVAVVAGPLRRFLAGLRALSARSAELDRLTEAAEELERLAPGGSGATDMDIDEHRREAAGGAGAKRKRPRGSCVDDPGASTSHAGVDTVERQQRRRVRPRTRHTLGFRGRLAAAREPPPAGAGSRPEDRARTVALAMAGVRRRMGKTAGRLQQAILGEKFSRFSLDGVLE</sequence>
<reference evidence="3" key="1">
    <citation type="submission" date="2024-06" db="EMBL/GenBank/DDBJ databases">
        <authorList>
            <person name="Ryan C."/>
        </authorList>
    </citation>
    <scope>NUCLEOTIDE SEQUENCE [LARGE SCALE GENOMIC DNA]</scope>
</reference>
<proteinExistence type="predicted"/>
<keyword evidence="3" id="KW-1185">Reference proteome</keyword>
<dbReference type="EMBL" id="OZ075127">
    <property type="protein sequence ID" value="CAL4951802.1"/>
    <property type="molecule type" value="Genomic_DNA"/>
</dbReference>
<organism evidence="2 3">
    <name type="scientific">Urochloa decumbens</name>
    <dbReference type="NCBI Taxonomy" id="240449"/>
    <lineage>
        <taxon>Eukaryota</taxon>
        <taxon>Viridiplantae</taxon>
        <taxon>Streptophyta</taxon>
        <taxon>Embryophyta</taxon>
        <taxon>Tracheophyta</taxon>
        <taxon>Spermatophyta</taxon>
        <taxon>Magnoliopsida</taxon>
        <taxon>Liliopsida</taxon>
        <taxon>Poales</taxon>
        <taxon>Poaceae</taxon>
        <taxon>PACMAD clade</taxon>
        <taxon>Panicoideae</taxon>
        <taxon>Panicodae</taxon>
        <taxon>Paniceae</taxon>
        <taxon>Melinidinae</taxon>
        <taxon>Urochloa</taxon>
    </lineage>
</organism>
<feature type="region of interest" description="Disordered" evidence="1">
    <location>
        <begin position="150"/>
        <end position="222"/>
    </location>
</feature>
<protein>
    <recommendedName>
        <fullName evidence="4">Rx N-terminal domain-containing protein</fullName>
    </recommendedName>
</protein>
<feature type="compositionally biased region" description="Basic residues" evidence="1">
    <location>
        <begin position="185"/>
        <end position="197"/>
    </location>
</feature>
<name>A0ABC8Z095_9POAL</name>
<evidence type="ECO:0000313" key="3">
    <source>
        <dbReference type="Proteomes" id="UP001497457"/>
    </source>
</evidence>
<evidence type="ECO:0000313" key="2">
    <source>
        <dbReference type="EMBL" id="CAL4951802.1"/>
    </source>
</evidence>
<dbReference type="Proteomes" id="UP001497457">
    <property type="component" value="Chromosome 17b"/>
</dbReference>
<accession>A0ABC8Z095</accession>